<sequence length="114" mass="12392">MPPPWWFVEASADMAPPLVIRAAAVTKTAVRWRTLRTLVGRSVVGPLRTTDIFVASPGVISQDMLAGRVNDSVVMQTPVYPLSGVAVNRDRRSKGQKCPWGTCALARSGVRFRG</sequence>
<gene>
    <name evidence="1" type="ORF">GCM10025867_05940</name>
</gene>
<name>A0ABM8GJ13_9MICO</name>
<proteinExistence type="predicted"/>
<organism evidence="1 2">
    <name type="scientific">Frondihabitans sucicola</name>
    <dbReference type="NCBI Taxonomy" id="1268041"/>
    <lineage>
        <taxon>Bacteria</taxon>
        <taxon>Bacillati</taxon>
        <taxon>Actinomycetota</taxon>
        <taxon>Actinomycetes</taxon>
        <taxon>Micrococcales</taxon>
        <taxon>Microbacteriaceae</taxon>
        <taxon>Frondihabitans</taxon>
    </lineage>
</organism>
<evidence type="ECO:0000313" key="1">
    <source>
        <dbReference type="EMBL" id="BDZ48353.1"/>
    </source>
</evidence>
<reference evidence="2" key="1">
    <citation type="journal article" date="2019" name="Int. J. Syst. Evol. Microbiol.">
        <title>The Global Catalogue of Microorganisms (GCM) 10K type strain sequencing project: providing services to taxonomists for standard genome sequencing and annotation.</title>
        <authorList>
            <consortium name="The Broad Institute Genomics Platform"/>
            <consortium name="The Broad Institute Genome Sequencing Center for Infectious Disease"/>
            <person name="Wu L."/>
            <person name="Ma J."/>
        </authorList>
    </citation>
    <scope>NUCLEOTIDE SEQUENCE [LARGE SCALE GENOMIC DNA]</scope>
    <source>
        <strain evidence="2">NBRC 108728</strain>
    </source>
</reference>
<dbReference type="Proteomes" id="UP001321486">
    <property type="component" value="Chromosome"/>
</dbReference>
<keyword evidence="2" id="KW-1185">Reference proteome</keyword>
<accession>A0ABM8GJ13</accession>
<dbReference type="EMBL" id="AP027732">
    <property type="protein sequence ID" value="BDZ48353.1"/>
    <property type="molecule type" value="Genomic_DNA"/>
</dbReference>
<protein>
    <submittedName>
        <fullName evidence="1">Uncharacterized protein</fullName>
    </submittedName>
</protein>
<evidence type="ECO:0000313" key="2">
    <source>
        <dbReference type="Proteomes" id="UP001321486"/>
    </source>
</evidence>